<reference evidence="2" key="1">
    <citation type="journal article" date="2020" name="G3 (Bethesda)">
        <title>High-Quality Assemblies for Three Invasive Social Wasps from the &lt;i&gt;Vespula&lt;/i&gt; Genus.</title>
        <authorList>
            <person name="Harrop T.W.R."/>
            <person name="Guhlin J."/>
            <person name="McLaughlin G.M."/>
            <person name="Permina E."/>
            <person name="Stockwell P."/>
            <person name="Gilligan J."/>
            <person name="Le Lec M.F."/>
            <person name="Gruber M.A.M."/>
            <person name="Quinn O."/>
            <person name="Lovegrove M."/>
            <person name="Duncan E.J."/>
            <person name="Remnant E.J."/>
            <person name="Van Eeckhoven J."/>
            <person name="Graham B."/>
            <person name="Knapp R.A."/>
            <person name="Langford K.W."/>
            <person name="Kronenberg Z."/>
            <person name="Press M.O."/>
            <person name="Eacker S.M."/>
            <person name="Wilson-Rankin E.E."/>
            <person name="Purcell J."/>
            <person name="Lester P.J."/>
            <person name="Dearden P.K."/>
        </authorList>
    </citation>
    <scope>NUCLEOTIDE SEQUENCE</scope>
    <source>
        <strain evidence="2">Volc-1</strain>
    </source>
</reference>
<evidence type="ECO:0000313" key="2">
    <source>
        <dbReference type="EMBL" id="KAF7438577.1"/>
    </source>
</evidence>
<feature type="compositionally biased region" description="Pro residues" evidence="1">
    <location>
        <begin position="175"/>
        <end position="195"/>
    </location>
</feature>
<organism evidence="2 3">
    <name type="scientific">Vespula pensylvanica</name>
    <name type="common">Western yellow jacket</name>
    <name type="synonym">Wasp</name>
    <dbReference type="NCBI Taxonomy" id="30213"/>
    <lineage>
        <taxon>Eukaryota</taxon>
        <taxon>Metazoa</taxon>
        <taxon>Ecdysozoa</taxon>
        <taxon>Arthropoda</taxon>
        <taxon>Hexapoda</taxon>
        <taxon>Insecta</taxon>
        <taxon>Pterygota</taxon>
        <taxon>Neoptera</taxon>
        <taxon>Endopterygota</taxon>
        <taxon>Hymenoptera</taxon>
        <taxon>Apocrita</taxon>
        <taxon>Aculeata</taxon>
        <taxon>Vespoidea</taxon>
        <taxon>Vespidae</taxon>
        <taxon>Vespinae</taxon>
        <taxon>Vespula</taxon>
    </lineage>
</organism>
<dbReference type="AlphaFoldDB" id="A0A834PF40"/>
<name>A0A834PF40_VESPE</name>
<keyword evidence="3" id="KW-1185">Reference proteome</keyword>
<evidence type="ECO:0000313" key="3">
    <source>
        <dbReference type="Proteomes" id="UP000600918"/>
    </source>
</evidence>
<dbReference type="Proteomes" id="UP000600918">
    <property type="component" value="Unassembled WGS sequence"/>
</dbReference>
<proteinExistence type="predicted"/>
<gene>
    <name evidence="2" type="ORF">H0235_000968</name>
</gene>
<protein>
    <submittedName>
        <fullName evidence="2">Uncharacterized protein</fullName>
    </submittedName>
</protein>
<comment type="caution">
    <text evidence="2">The sequence shown here is derived from an EMBL/GenBank/DDBJ whole genome shotgun (WGS) entry which is preliminary data.</text>
</comment>
<feature type="region of interest" description="Disordered" evidence="1">
    <location>
        <begin position="152"/>
        <end position="215"/>
    </location>
</feature>
<evidence type="ECO:0000256" key="1">
    <source>
        <dbReference type="SAM" id="MobiDB-lite"/>
    </source>
</evidence>
<sequence length="259" mass="29317">MVFAIERRGCRLYPRTTVVEARGRSQAAWGATTISHYFPQHLASTSNYDWSGVGRHIRDSQFLAQTERPEGQEEQIDSARTVAELDERAYRIHGISTVILIRGLSSVHVLTQESQVGNTKVYLRMPEAGLVNTEALFPALRTVARYESRRTQPFTRMRIPEGRSGQPNASFRSEPPIPPPSSLPPFEVPRATPPPTRKHLGLFSTTSRLVHPSTKRLSTRVQLPFDHIGNVKTLARDEQQETQKLKRERIVTTLDNTKE</sequence>
<dbReference type="EMBL" id="JACSDY010000001">
    <property type="protein sequence ID" value="KAF7438577.1"/>
    <property type="molecule type" value="Genomic_DNA"/>
</dbReference>
<accession>A0A834PF40</accession>